<dbReference type="InterPro" id="IPR011059">
    <property type="entry name" value="Metal-dep_hydrolase_composite"/>
</dbReference>
<dbReference type="EMBL" id="FRDI01000010">
    <property type="protein sequence ID" value="SHN68470.1"/>
    <property type="molecule type" value="Genomic_DNA"/>
</dbReference>
<dbReference type="SUPFAM" id="SSF51338">
    <property type="entry name" value="Composite domain of metallo-dependent hydrolases"/>
    <property type="match status" value="1"/>
</dbReference>
<evidence type="ECO:0000256" key="2">
    <source>
        <dbReference type="ARBA" id="ARBA00012782"/>
    </source>
</evidence>
<protein>
    <recommendedName>
        <fullName evidence="2 6">Adenine deaminase</fullName>
        <shortName evidence="6">Adenase</shortName>
        <shortName evidence="6">Adenine aminase</shortName>
        <ecNumber evidence="2 6">3.5.4.2</ecNumber>
    </recommendedName>
</protein>
<dbReference type="InterPro" id="IPR006680">
    <property type="entry name" value="Amidohydro-rel"/>
</dbReference>
<evidence type="ECO:0000259" key="8">
    <source>
        <dbReference type="Pfam" id="PF13382"/>
    </source>
</evidence>
<comment type="catalytic activity">
    <reaction evidence="5 6">
        <text>adenine + H2O + H(+) = hypoxanthine + NH4(+)</text>
        <dbReference type="Rhea" id="RHEA:23688"/>
        <dbReference type="ChEBI" id="CHEBI:15377"/>
        <dbReference type="ChEBI" id="CHEBI:15378"/>
        <dbReference type="ChEBI" id="CHEBI:16708"/>
        <dbReference type="ChEBI" id="CHEBI:17368"/>
        <dbReference type="ChEBI" id="CHEBI:28938"/>
        <dbReference type="EC" id="3.5.4.2"/>
    </reaction>
</comment>
<reference evidence="9 10" key="1">
    <citation type="submission" date="2016-12" db="EMBL/GenBank/DDBJ databases">
        <authorList>
            <person name="Song W.-J."/>
            <person name="Kurnit D.M."/>
        </authorList>
    </citation>
    <scope>NUCLEOTIDE SEQUENCE [LARGE SCALE GENOMIC DNA]</scope>
    <source>
        <strain evidence="9 10">DSM 11393</strain>
    </source>
</reference>
<dbReference type="PANTHER" id="PTHR11113:SF2">
    <property type="entry name" value="ADENINE DEAMINASE"/>
    <property type="match status" value="1"/>
</dbReference>
<dbReference type="InterPro" id="IPR006679">
    <property type="entry name" value="Adenine_deam"/>
</dbReference>
<evidence type="ECO:0000256" key="3">
    <source>
        <dbReference type="ARBA" id="ARBA00022801"/>
    </source>
</evidence>
<dbReference type="SUPFAM" id="SSF51556">
    <property type="entry name" value="Metallo-dependent hydrolases"/>
    <property type="match status" value="1"/>
</dbReference>
<dbReference type="PANTHER" id="PTHR11113">
    <property type="entry name" value="N-ACETYLGLUCOSAMINE-6-PHOSPHATE DEACETYLASE"/>
    <property type="match status" value="1"/>
</dbReference>
<dbReference type="CDD" id="cd01295">
    <property type="entry name" value="AdeC"/>
    <property type="match status" value="1"/>
</dbReference>
<comment type="cofactor">
    <cofactor evidence="6">
        <name>Mn(2+)</name>
        <dbReference type="ChEBI" id="CHEBI:29035"/>
    </cofactor>
</comment>
<sequence>MKPIERLVNVANKKDKAELVIKNAKIFNGFSKTFKIADVAIDSGYIAGVGEYSGQNELDAKGALLTPGFIDGHVHIESGMASPLEFAKTLVANGTTTIIADPHEIANVAGIKGLEYLLKATDDLPISVYMMLPSCVPATPLEMGGASLNAEDLKPFLKHPRVLGLGEMMNYPGVLNNDPEVMAKLHMAENHIIDGHAPELMGTALNAYATAGIRSDHECTKPEEALARIENGIAVMLREGSAAKNLLSLLDVVNDNTAPFCFFATDDRHPEDLIEQGHINYLVKLASEDGRVSLENILNLASLNAARHFGLRELGAIAPGFKADLALFSDTKNWKPSHVWKAGKLVVENGEVLGAYQKVDESAIRNSVRLQPLTDDCLKVKATASKVRVIGLIPNQLLTEHLIMQLPSINGEFKALPEQDIIKIAVFERHRNSGNIGVGFIKGLGLKSGAIASTIAHDSHNLVVAGVTDADMLLAVAEIQRIGGGLAIVENGKVLASLALELGGLLSDQPMTEIKKQLALMQQTVRKLGLTEGHDPFMTLAFMSLPVIPYLKITENGLVDITTFSVVPTVVE</sequence>
<dbReference type="Pfam" id="PF13382">
    <property type="entry name" value="Adenine_deam_C"/>
    <property type="match status" value="1"/>
</dbReference>
<dbReference type="RefSeq" id="WP_072697521.1">
    <property type="nucleotide sequence ID" value="NZ_FRDI01000010.1"/>
</dbReference>
<accession>A0A1M7TCK7</accession>
<dbReference type="Pfam" id="PF01979">
    <property type="entry name" value="Amidohydro_1"/>
    <property type="match status" value="1"/>
</dbReference>
<evidence type="ECO:0000256" key="6">
    <source>
        <dbReference type="HAMAP-Rule" id="MF_01518"/>
    </source>
</evidence>
<dbReference type="AlphaFoldDB" id="A0A1M7TCK7"/>
<feature type="domain" description="Adenine deaminase C-terminal" evidence="8">
    <location>
        <begin position="396"/>
        <end position="564"/>
    </location>
</feature>
<dbReference type="EC" id="3.5.4.2" evidence="2 6"/>
<dbReference type="OrthoDB" id="9775607at2"/>
<dbReference type="Gene3D" id="3.20.20.140">
    <property type="entry name" value="Metal-dependent hydrolases"/>
    <property type="match status" value="1"/>
</dbReference>
<dbReference type="Proteomes" id="UP000186469">
    <property type="component" value="Unassembled WGS sequence"/>
</dbReference>
<comment type="similarity">
    <text evidence="1 6">Belongs to the metallo-dependent hydrolases superfamily. Adenine deaminase family.</text>
</comment>
<evidence type="ECO:0000256" key="5">
    <source>
        <dbReference type="ARBA" id="ARBA00047720"/>
    </source>
</evidence>
<dbReference type="InterPro" id="IPR026912">
    <property type="entry name" value="Adenine_deam_C"/>
</dbReference>
<name>A0A1M7TCK7_9BACT</name>
<keyword evidence="4 6" id="KW-0464">Manganese</keyword>
<dbReference type="GO" id="GO:0000034">
    <property type="term" value="F:adenine deaminase activity"/>
    <property type="evidence" value="ECO:0007669"/>
    <property type="project" value="UniProtKB-UniRule"/>
</dbReference>
<proteinExistence type="inferred from homology"/>
<keyword evidence="3 6" id="KW-0378">Hydrolase</keyword>
<evidence type="ECO:0000313" key="9">
    <source>
        <dbReference type="EMBL" id="SHN68470.1"/>
    </source>
</evidence>
<feature type="domain" description="Amidohydrolase-related" evidence="7">
    <location>
        <begin position="65"/>
        <end position="346"/>
    </location>
</feature>
<evidence type="ECO:0000259" key="7">
    <source>
        <dbReference type="Pfam" id="PF01979"/>
    </source>
</evidence>
<keyword evidence="10" id="KW-1185">Reference proteome</keyword>
<evidence type="ECO:0000313" key="10">
    <source>
        <dbReference type="Proteomes" id="UP000186469"/>
    </source>
</evidence>
<dbReference type="STRING" id="1121455.SAMN02745728_01833"/>
<gene>
    <name evidence="6" type="primary">ade</name>
    <name evidence="9" type="ORF">SAMN02745728_01833</name>
</gene>
<organism evidence="9 10">
    <name type="scientific">Desulfovibrio litoralis DSM 11393</name>
    <dbReference type="NCBI Taxonomy" id="1121455"/>
    <lineage>
        <taxon>Bacteria</taxon>
        <taxon>Pseudomonadati</taxon>
        <taxon>Thermodesulfobacteriota</taxon>
        <taxon>Desulfovibrionia</taxon>
        <taxon>Desulfovibrionales</taxon>
        <taxon>Desulfovibrionaceae</taxon>
        <taxon>Desulfovibrio</taxon>
    </lineage>
</organism>
<dbReference type="Gene3D" id="2.30.40.10">
    <property type="entry name" value="Urease, subunit C, domain 1"/>
    <property type="match status" value="1"/>
</dbReference>
<evidence type="ECO:0000256" key="1">
    <source>
        <dbReference type="ARBA" id="ARBA00006773"/>
    </source>
</evidence>
<dbReference type="HAMAP" id="MF_01518">
    <property type="entry name" value="Adenine_deamin"/>
    <property type="match status" value="1"/>
</dbReference>
<evidence type="ECO:0000256" key="4">
    <source>
        <dbReference type="ARBA" id="ARBA00023211"/>
    </source>
</evidence>
<dbReference type="NCBIfam" id="TIGR01178">
    <property type="entry name" value="ade"/>
    <property type="match status" value="1"/>
</dbReference>
<dbReference type="GO" id="GO:0006146">
    <property type="term" value="P:adenine catabolic process"/>
    <property type="evidence" value="ECO:0007669"/>
    <property type="project" value="InterPro"/>
</dbReference>
<dbReference type="InterPro" id="IPR032466">
    <property type="entry name" value="Metal_Hydrolase"/>
</dbReference>